<evidence type="ECO:0000313" key="6">
    <source>
        <dbReference type="EMBL" id="RBP85407.1"/>
    </source>
</evidence>
<dbReference type="InterPro" id="IPR006479">
    <property type="entry name" value="Holin"/>
</dbReference>
<evidence type="ECO:0000256" key="5">
    <source>
        <dbReference type="SAM" id="Phobius"/>
    </source>
</evidence>
<gene>
    <name evidence="6" type="ORF">DFO70_1433</name>
</gene>
<organism evidence="6 7">
    <name type="scientific">Cytobacillus firmus</name>
    <name type="common">Bacillus firmus</name>
    <dbReference type="NCBI Taxonomy" id="1399"/>
    <lineage>
        <taxon>Bacteria</taxon>
        <taxon>Bacillati</taxon>
        <taxon>Bacillota</taxon>
        <taxon>Bacilli</taxon>
        <taxon>Bacillales</taxon>
        <taxon>Bacillaceae</taxon>
        <taxon>Cytobacillus</taxon>
    </lineage>
</organism>
<proteinExistence type="predicted"/>
<dbReference type="EMBL" id="QNSF01000043">
    <property type="protein sequence ID" value="RBP85407.1"/>
    <property type="molecule type" value="Genomic_DNA"/>
</dbReference>
<evidence type="ECO:0000256" key="3">
    <source>
        <dbReference type="ARBA" id="ARBA00022989"/>
    </source>
</evidence>
<dbReference type="Pfam" id="PF04688">
    <property type="entry name" value="Holin_SPP1"/>
    <property type="match status" value="1"/>
</dbReference>
<evidence type="ECO:0000313" key="7">
    <source>
        <dbReference type="Proteomes" id="UP000252731"/>
    </source>
</evidence>
<keyword evidence="3 5" id="KW-1133">Transmembrane helix</keyword>
<evidence type="ECO:0000256" key="2">
    <source>
        <dbReference type="ARBA" id="ARBA00022692"/>
    </source>
</evidence>
<reference evidence="6 7" key="1">
    <citation type="submission" date="2018-06" db="EMBL/GenBank/DDBJ databases">
        <title>Freshwater and sediment microbial communities from various areas in North America, analyzing microbe dynamics in response to fracking.</title>
        <authorList>
            <person name="Lamendella R."/>
        </authorList>
    </citation>
    <scope>NUCLEOTIDE SEQUENCE [LARGE SCALE GENOMIC DNA]</scope>
    <source>
        <strain evidence="6 7">14_TX</strain>
    </source>
</reference>
<keyword evidence="7" id="KW-1185">Reference proteome</keyword>
<keyword evidence="4 5" id="KW-0472">Membrane</keyword>
<dbReference type="AlphaFoldDB" id="A0A366JF58"/>
<comment type="caution">
    <text evidence="6">The sequence shown here is derived from an EMBL/GenBank/DDBJ whole genome shotgun (WGS) entry which is preliminary data.</text>
</comment>
<protein>
    <submittedName>
        <fullName evidence="6">SPP1 family holin</fullName>
    </submittedName>
</protein>
<evidence type="ECO:0000256" key="1">
    <source>
        <dbReference type="ARBA" id="ARBA00004370"/>
    </source>
</evidence>
<feature type="transmembrane region" description="Helical" evidence="5">
    <location>
        <begin position="34"/>
        <end position="55"/>
    </location>
</feature>
<dbReference type="GO" id="GO:0016020">
    <property type="term" value="C:membrane"/>
    <property type="evidence" value="ECO:0007669"/>
    <property type="project" value="UniProtKB-SubCell"/>
</dbReference>
<name>A0A366JF58_CYTFI</name>
<sequence>MKDVVSQVLGFLTAIMLFLGTLNIKFSWLTEESISSFGVVLTAGIALSITLYTIYKNHYCFTEKAKKQKACLEREGLK</sequence>
<evidence type="ECO:0000256" key="4">
    <source>
        <dbReference type="ARBA" id="ARBA00023136"/>
    </source>
</evidence>
<dbReference type="Proteomes" id="UP000252731">
    <property type="component" value="Unassembled WGS sequence"/>
</dbReference>
<keyword evidence="2 5" id="KW-0812">Transmembrane</keyword>
<dbReference type="OrthoDB" id="2940813at2"/>
<dbReference type="RefSeq" id="WP_113885821.1">
    <property type="nucleotide sequence ID" value="NZ_QNSF01000043.1"/>
</dbReference>
<comment type="subcellular location">
    <subcellularLocation>
        <location evidence="1">Membrane</location>
    </subcellularLocation>
</comment>
<feature type="transmembrane region" description="Helical" evidence="5">
    <location>
        <begin position="7"/>
        <end position="28"/>
    </location>
</feature>
<accession>A0A366JF58</accession>